<keyword evidence="1" id="KW-0677">Repeat</keyword>
<dbReference type="FunCoup" id="A0A6J0AQI9">
    <property type="interactions" value="2"/>
</dbReference>
<protein>
    <recommendedName>
        <fullName evidence="4">Keratin-associated protein</fullName>
    </recommendedName>
</protein>
<gene>
    <name evidence="6" type="primary">KRTAP24-1</name>
</gene>
<reference evidence="5" key="1">
    <citation type="submission" date="2025-05" db="UniProtKB">
        <authorList>
            <consortium name="RefSeq"/>
        </authorList>
    </citation>
    <scope>NUCLEOTIDE SEQUENCE [LARGE SCALE GENOMIC DNA]</scope>
</reference>
<dbReference type="InterPro" id="IPR007951">
    <property type="entry name" value="KRTAP_PMG"/>
</dbReference>
<dbReference type="InParanoid" id="A0A6J0AQI9"/>
<evidence type="ECO:0000256" key="1">
    <source>
        <dbReference type="ARBA" id="ARBA00022737"/>
    </source>
</evidence>
<evidence type="ECO:0000256" key="4">
    <source>
        <dbReference type="RuleBase" id="RU369044"/>
    </source>
</evidence>
<dbReference type="KEGG" id="vpc:102532787"/>
<dbReference type="GO" id="GO:0005198">
    <property type="term" value="F:structural molecule activity"/>
    <property type="evidence" value="ECO:0007669"/>
    <property type="project" value="InterPro"/>
</dbReference>
<comment type="function">
    <text evidence="4">In the hair cortex, hair keratin intermediate filaments are embedded in an interfilamentous matrix, consisting of hair keratin-associated proteins (KRTAP), which are essential for the formation of a rigid and resistant hair shaft through their extensive disulfide bond cross-linking with abundant cysteine residues of hair keratins. The matrix proteins include the high-sulfur and high-glycine-tyrosine keratins.</text>
</comment>
<dbReference type="Proteomes" id="UP001652581">
    <property type="component" value="Chromosome 1"/>
</dbReference>
<proteinExistence type="inferred from homology"/>
<comment type="similarity">
    <text evidence="3 4">Belongs to the PMG family.</text>
</comment>
<dbReference type="GO" id="GO:0045095">
    <property type="term" value="C:keratin filament"/>
    <property type="evidence" value="ECO:0007669"/>
    <property type="project" value="UniProtKB-UniRule"/>
</dbReference>
<comment type="subunit">
    <text evidence="4">Interacts with hair keratins.</text>
</comment>
<dbReference type="Pfam" id="PF05287">
    <property type="entry name" value="PMG"/>
    <property type="match status" value="1"/>
</dbReference>
<dbReference type="PANTHER" id="PTHR23260:SF2">
    <property type="entry name" value="KERATIN-ASSOCIATED PROTEIN 24-1"/>
    <property type="match status" value="1"/>
</dbReference>
<reference evidence="6" key="2">
    <citation type="submission" date="2025-08" db="UniProtKB">
        <authorList>
            <consortium name="RefSeq"/>
        </authorList>
    </citation>
    <scope>IDENTIFICATION</scope>
</reference>
<sequence>MSFPGYSGDCRGICYRTHCIIPVTPSVALCSSDVSPPLGLGLPSCYQGTLWLLDNCQETCGEAPICESPSCEPRTCTTSCDQSNSGVPCSSAAVGKIRSACETTNVGPSPSCNPCTQTKGYVSDCSTPSRCTCKARQTLSDGFKYSGSLNCLSRSLQLLNHYTLGSLGYRSYQNFGFIPNGFSPSSCIANSCRFQNYLRRNCQYPTYQPLSYFSRNFQSLSCIPSTFPPLRYLCRGCRPLSCY</sequence>
<evidence type="ECO:0000256" key="3">
    <source>
        <dbReference type="ARBA" id="ARBA00034495"/>
    </source>
</evidence>
<organism evidence="5 6">
    <name type="scientific">Vicugna pacos</name>
    <name type="common">Alpaca</name>
    <name type="synonym">Lama pacos</name>
    <dbReference type="NCBI Taxonomy" id="30538"/>
    <lineage>
        <taxon>Eukaryota</taxon>
        <taxon>Metazoa</taxon>
        <taxon>Chordata</taxon>
        <taxon>Craniata</taxon>
        <taxon>Vertebrata</taxon>
        <taxon>Euteleostomi</taxon>
        <taxon>Mammalia</taxon>
        <taxon>Eutheria</taxon>
        <taxon>Laurasiatheria</taxon>
        <taxon>Artiodactyla</taxon>
        <taxon>Tylopoda</taxon>
        <taxon>Camelidae</taxon>
        <taxon>Vicugna</taxon>
    </lineage>
</organism>
<name>A0A6J0AQI9_VICPA</name>
<accession>A0A6J0AQI9</accession>
<dbReference type="CTD" id="643803"/>
<evidence type="ECO:0000313" key="5">
    <source>
        <dbReference type="Proteomes" id="UP001652581"/>
    </source>
</evidence>
<dbReference type="PANTHER" id="PTHR23260">
    <property type="entry name" value="KERATIN ASSOCIATED PROTEIN 3-3-RELATED"/>
    <property type="match status" value="1"/>
</dbReference>
<evidence type="ECO:0000256" key="2">
    <source>
        <dbReference type="ARBA" id="ARBA00022744"/>
    </source>
</evidence>
<dbReference type="AlphaFoldDB" id="A0A6J0AQI9"/>
<evidence type="ECO:0000313" key="6">
    <source>
        <dbReference type="RefSeq" id="XP_015099544.1"/>
    </source>
</evidence>
<keyword evidence="5" id="KW-1185">Reference proteome</keyword>
<dbReference type="RefSeq" id="XP_015099544.1">
    <property type="nucleotide sequence ID" value="XM_015244058.3"/>
</dbReference>
<dbReference type="OrthoDB" id="9834169at2759"/>
<keyword evidence="2 4" id="KW-0416">Keratin</keyword>
<dbReference type="InterPro" id="IPR007659">
    <property type="entry name" value="Keratin_matx"/>
</dbReference>
<dbReference type="GO" id="GO:0005829">
    <property type="term" value="C:cytosol"/>
    <property type="evidence" value="ECO:0007669"/>
    <property type="project" value="UniProtKB-ARBA"/>
</dbReference>